<reference evidence="4" key="1">
    <citation type="journal article" date="2024" name="IScience">
        <title>Strigolactones Initiate the Formation of Haustorium-like Structures in Castilleja.</title>
        <authorList>
            <person name="Buerger M."/>
            <person name="Peterson D."/>
            <person name="Chory J."/>
        </authorList>
    </citation>
    <scope>NUCLEOTIDE SEQUENCE [LARGE SCALE GENOMIC DNA]</scope>
</reference>
<keyword evidence="4" id="KW-1185">Reference proteome</keyword>
<dbReference type="EMBL" id="JAVIJP010000063">
    <property type="protein sequence ID" value="KAL3621779.1"/>
    <property type="molecule type" value="Genomic_DNA"/>
</dbReference>
<feature type="signal peptide" evidence="2">
    <location>
        <begin position="1"/>
        <end position="17"/>
    </location>
</feature>
<name>A0ABD3BWX0_9LAMI</name>
<evidence type="ECO:0000256" key="1">
    <source>
        <dbReference type="SAM" id="MobiDB-lite"/>
    </source>
</evidence>
<organism evidence="3 4">
    <name type="scientific">Castilleja foliolosa</name>
    <dbReference type="NCBI Taxonomy" id="1961234"/>
    <lineage>
        <taxon>Eukaryota</taxon>
        <taxon>Viridiplantae</taxon>
        <taxon>Streptophyta</taxon>
        <taxon>Embryophyta</taxon>
        <taxon>Tracheophyta</taxon>
        <taxon>Spermatophyta</taxon>
        <taxon>Magnoliopsida</taxon>
        <taxon>eudicotyledons</taxon>
        <taxon>Gunneridae</taxon>
        <taxon>Pentapetalae</taxon>
        <taxon>asterids</taxon>
        <taxon>lamiids</taxon>
        <taxon>Lamiales</taxon>
        <taxon>Orobanchaceae</taxon>
        <taxon>Pedicularideae</taxon>
        <taxon>Castillejinae</taxon>
        <taxon>Castilleja</taxon>
    </lineage>
</organism>
<evidence type="ECO:0000313" key="4">
    <source>
        <dbReference type="Proteomes" id="UP001632038"/>
    </source>
</evidence>
<feature type="region of interest" description="Disordered" evidence="1">
    <location>
        <begin position="46"/>
        <end position="65"/>
    </location>
</feature>
<gene>
    <name evidence="3" type="ORF">CASFOL_034439</name>
</gene>
<dbReference type="AlphaFoldDB" id="A0ABD3BWX0"/>
<evidence type="ECO:0000313" key="3">
    <source>
        <dbReference type="EMBL" id="KAL3621779.1"/>
    </source>
</evidence>
<accession>A0ABD3BWX0</accession>
<sequence length="65" mass="7328">MACYLHLGFFLFLRFQSRPNILPVAVSQVGRLTGARKFEIRNSAKHGNSKFAAPEHGNSKFGDYE</sequence>
<evidence type="ECO:0000256" key="2">
    <source>
        <dbReference type="SAM" id="SignalP"/>
    </source>
</evidence>
<dbReference type="Proteomes" id="UP001632038">
    <property type="component" value="Unassembled WGS sequence"/>
</dbReference>
<keyword evidence="2" id="KW-0732">Signal</keyword>
<comment type="caution">
    <text evidence="3">The sequence shown here is derived from an EMBL/GenBank/DDBJ whole genome shotgun (WGS) entry which is preliminary data.</text>
</comment>
<feature type="chain" id="PRO_5044885592" evidence="2">
    <location>
        <begin position="18"/>
        <end position="65"/>
    </location>
</feature>
<proteinExistence type="predicted"/>
<protein>
    <submittedName>
        <fullName evidence="3">Uncharacterized protein</fullName>
    </submittedName>
</protein>